<dbReference type="InterPro" id="IPR013131">
    <property type="entry name" value="Mannitol_DH_N"/>
</dbReference>
<dbReference type="PANTHER" id="PTHR43362:SF1">
    <property type="entry name" value="MANNITOL DEHYDROGENASE 2-RELATED"/>
    <property type="match status" value="1"/>
</dbReference>
<proteinExistence type="predicted"/>
<dbReference type="PROSITE" id="PS00974">
    <property type="entry name" value="MANNITOL_DHGENASE"/>
    <property type="match status" value="1"/>
</dbReference>
<dbReference type="Gene3D" id="1.10.1040.10">
    <property type="entry name" value="N-(1-d-carboxylethyl)-l-norvaline Dehydrogenase, domain 2"/>
    <property type="match status" value="1"/>
</dbReference>
<accession>A0ABU1GVX8</accession>
<gene>
    <name evidence="5" type="ORF">QC825_08775</name>
</gene>
<organism evidence="5 6">
    <name type="scientific">Larsenimonas suaedae</name>
    <dbReference type="NCBI Taxonomy" id="1851019"/>
    <lineage>
        <taxon>Bacteria</taxon>
        <taxon>Pseudomonadati</taxon>
        <taxon>Pseudomonadota</taxon>
        <taxon>Gammaproteobacteria</taxon>
        <taxon>Oceanospirillales</taxon>
        <taxon>Halomonadaceae</taxon>
        <taxon>Larsenimonas</taxon>
    </lineage>
</organism>
<evidence type="ECO:0000313" key="5">
    <source>
        <dbReference type="EMBL" id="MDR5896163.1"/>
    </source>
</evidence>
<dbReference type="PRINTS" id="PR00084">
    <property type="entry name" value="MTLDHDRGNASE"/>
</dbReference>
<feature type="domain" description="Mannitol dehydrogenase C-terminal" evidence="4">
    <location>
        <begin position="276"/>
        <end position="465"/>
    </location>
</feature>
<dbReference type="InterPro" id="IPR000669">
    <property type="entry name" value="Mannitol_DH"/>
</dbReference>
<dbReference type="InterPro" id="IPR013328">
    <property type="entry name" value="6PGD_dom2"/>
</dbReference>
<dbReference type="Proteomes" id="UP001269375">
    <property type="component" value="Unassembled WGS sequence"/>
</dbReference>
<dbReference type="Gene3D" id="3.40.50.720">
    <property type="entry name" value="NAD(P)-binding Rossmann-like Domain"/>
    <property type="match status" value="1"/>
</dbReference>
<dbReference type="SUPFAM" id="SSF48179">
    <property type="entry name" value="6-phosphogluconate dehydrogenase C-terminal domain-like"/>
    <property type="match status" value="1"/>
</dbReference>
<evidence type="ECO:0000259" key="4">
    <source>
        <dbReference type="Pfam" id="PF08125"/>
    </source>
</evidence>
<protein>
    <submittedName>
        <fullName evidence="5">Mannitol dehydrogenase family protein</fullName>
        <ecNumber evidence="5">1.1.1.-</ecNumber>
    </submittedName>
</protein>
<comment type="caution">
    <text evidence="5">The sequence shown here is derived from an EMBL/GenBank/DDBJ whole genome shotgun (WGS) entry which is preliminary data.</text>
</comment>
<evidence type="ECO:0000259" key="3">
    <source>
        <dbReference type="Pfam" id="PF01232"/>
    </source>
</evidence>
<reference evidence="5 6" key="1">
    <citation type="submission" date="2023-04" db="EMBL/GenBank/DDBJ databases">
        <title>A long-awaited taxogenomic arrangement of the family Halomonadaceae.</title>
        <authorList>
            <person name="De La Haba R."/>
            <person name="Chuvochina M."/>
            <person name="Wittouck S."/>
            <person name="Arahal D.R."/>
            <person name="Sanchez-Porro C."/>
            <person name="Hugenholtz P."/>
            <person name="Ventosa A."/>
        </authorList>
    </citation>
    <scope>NUCLEOTIDE SEQUENCE [LARGE SCALE GENOMIC DNA]</scope>
    <source>
        <strain evidence="5 6">DSM 22428</strain>
    </source>
</reference>
<keyword evidence="1 5" id="KW-0560">Oxidoreductase</keyword>
<dbReference type="InterPro" id="IPR050988">
    <property type="entry name" value="Mannitol_DH/Oxidoreductase"/>
</dbReference>
<dbReference type="InterPro" id="IPR008927">
    <property type="entry name" value="6-PGluconate_DH-like_C_sf"/>
</dbReference>
<dbReference type="Pfam" id="PF01232">
    <property type="entry name" value="Mannitol_dh"/>
    <property type="match status" value="1"/>
</dbReference>
<evidence type="ECO:0000256" key="2">
    <source>
        <dbReference type="ARBA" id="ARBA00023027"/>
    </source>
</evidence>
<dbReference type="PANTHER" id="PTHR43362">
    <property type="entry name" value="MANNITOL DEHYDROGENASE DSF1-RELATED"/>
    <property type="match status" value="1"/>
</dbReference>
<keyword evidence="2" id="KW-0520">NAD</keyword>
<name>A0ABU1GVX8_9GAMM</name>
<dbReference type="Pfam" id="PF08125">
    <property type="entry name" value="Mannitol_dh_C"/>
    <property type="match status" value="1"/>
</dbReference>
<dbReference type="InterPro" id="IPR023027">
    <property type="entry name" value="Mannitol_DH_CS"/>
</dbReference>
<sequence length="495" mass="54405">MTLTSISSLYPTPRAGIVHLGLGAFHRAHQAVYLERLMARHGGGDWGIISANIRSNKALVDQLTNCGHRYHVAEFERRERGVSREVRSIVEALYAGPDGTDRARLFEAMSDPAIRIVTLTITEKGYYLDPATGDLMEQAEPVAHDIAHPDDPHTALGMLVHALGRRHRAGEAPFTVVSCDNMPGNGERTRKAVVQLARHLDGALADWIEAQVAFPSSMVDRIVPAMTGEDHQRLMSLGIEDPAAVVCEAFSQWVIEDRFPGGRPDWEHEGVQMVDDVAPFETMKLRLLNGSHSLLAYLGGLAGIDTVANAVAQPAFRALLSQYMRHEAAPTLTLPEGVDLERYITALLDRFANDSLEHRLLQIAMDGSQKLPQRWLSGMVTQLQAKTPTPATLLGIAGWIQFTAGQNEQGQPHRLDDPMAETLTELHEHHEDEEDALVRAMLNTRSIFPAALAGNEQIIQQLVRLLVALRTRGVTETITQTLEAESARAVEEGAS</sequence>
<dbReference type="RefSeq" id="WP_251594584.1">
    <property type="nucleotide sequence ID" value="NZ_JAMLJI010000004.1"/>
</dbReference>
<feature type="domain" description="Mannitol dehydrogenase N-terminal" evidence="3">
    <location>
        <begin position="16"/>
        <end position="267"/>
    </location>
</feature>
<dbReference type="SUPFAM" id="SSF51735">
    <property type="entry name" value="NAD(P)-binding Rossmann-fold domains"/>
    <property type="match status" value="1"/>
</dbReference>
<keyword evidence="6" id="KW-1185">Reference proteome</keyword>
<evidence type="ECO:0000256" key="1">
    <source>
        <dbReference type="ARBA" id="ARBA00023002"/>
    </source>
</evidence>
<dbReference type="EMBL" id="JARWAO010000004">
    <property type="protein sequence ID" value="MDR5896163.1"/>
    <property type="molecule type" value="Genomic_DNA"/>
</dbReference>
<dbReference type="EC" id="1.1.1.-" evidence="5"/>
<evidence type="ECO:0000313" key="6">
    <source>
        <dbReference type="Proteomes" id="UP001269375"/>
    </source>
</evidence>
<dbReference type="GO" id="GO:0016491">
    <property type="term" value="F:oxidoreductase activity"/>
    <property type="evidence" value="ECO:0007669"/>
    <property type="project" value="UniProtKB-KW"/>
</dbReference>
<dbReference type="InterPro" id="IPR036291">
    <property type="entry name" value="NAD(P)-bd_dom_sf"/>
</dbReference>
<dbReference type="InterPro" id="IPR013118">
    <property type="entry name" value="Mannitol_DH_C"/>
</dbReference>